<protein>
    <recommendedName>
        <fullName evidence="7">Lipoprotein</fullName>
    </recommendedName>
</protein>
<dbReference type="PANTHER" id="PTHR24286:SF88">
    <property type="entry name" value="BETA-AMYRIN 28-OXIDASE-LIKE"/>
    <property type="match status" value="1"/>
</dbReference>
<proteinExistence type="inferred from homology"/>
<evidence type="ECO:0008006" key="7">
    <source>
        <dbReference type="Google" id="ProtNLM"/>
    </source>
</evidence>
<evidence type="ECO:0000313" key="6">
    <source>
        <dbReference type="Proteomes" id="UP001157006"/>
    </source>
</evidence>
<evidence type="ECO:0000256" key="3">
    <source>
        <dbReference type="ARBA" id="ARBA00023004"/>
    </source>
</evidence>
<dbReference type="GO" id="GO:0004497">
    <property type="term" value="F:monooxygenase activity"/>
    <property type="evidence" value="ECO:0007669"/>
    <property type="project" value="InterPro"/>
</dbReference>
<evidence type="ECO:0000256" key="2">
    <source>
        <dbReference type="ARBA" id="ARBA00022723"/>
    </source>
</evidence>
<dbReference type="Gene3D" id="1.10.630.10">
    <property type="entry name" value="Cytochrome P450"/>
    <property type="match status" value="1"/>
</dbReference>
<organism evidence="5 6">
    <name type="scientific">Vicia faba</name>
    <name type="common">Broad bean</name>
    <name type="synonym">Faba vulgaris</name>
    <dbReference type="NCBI Taxonomy" id="3906"/>
    <lineage>
        <taxon>Eukaryota</taxon>
        <taxon>Viridiplantae</taxon>
        <taxon>Streptophyta</taxon>
        <taxon>Embryophyta</taxon>
        <taxon>Tracheophyta</taxon>
        <taxon>Spermatophyta</taxon>
        <taxon>Magnoliopsida</taxon>
        <taxon>eudicotyledons</taxon>
        <taxon>Gunneridae</taxon>
        <taxon>Pentapetalae</taxon>
        <taxon>rosids</taxon>
        <taxon>fabids</taxon>
        <taxon>Fabales</taxon>
        <taxon>Fabaceae</taxon>
        <taxon>Papilionoideae</taxon>
        <taxon>50 kb inversion clade</taxon>
        <taxon>NPAAA clade</taxon>
        <taxon>Hologalegina</taxon>
        <taxon>IRL clade</taxon>
        <taxon>Fabeae</taxon>
        <taxon>Vicia</taxon>
    </lineage>
</organism>
<name>A0AAV1B9C6_VICFA</name>
<feature type="chain" id="PRO_5043460481" description="Lipoprotein" evidence="4">
    <location>
        <begin position="19"/>
        <end position="174"/>
    </location>
</feature>
<dbReference type="GO" id="GO:0020037">
    <property type="term" value="F:heme binding"/>
    <property type="evidence" value="ECO:0007669"/>
    <property type="project" value="InterPro"/>
</dbReference>
<keyword evidence="4" id="KW-0732">Signal</keyword>
<sequence length="174" mass="20195">MIIFFQSLFLILITLIASTCVFHKRKETSTKNLPPERSKKYSSEIFKTKLFGEKTVVMFGPNAIKFMSMNESKLIKFWYLKTQCKLFNLPDQNQNQNQTRVVVVSAPMKILGFLKPEGIVKYMKNNNKIESIIHKNFMTHWEGKTELKVYPLVKSFSISLAYQFFLGSGTSMLD</sequence>
<reference evidence="5 6" key="1">
    <citation type="submission" date="2023-01" db="EMBL/GenBank/DDBJ databases">
        <authorList>
            <person name="Kreplak J."/>
        </authorList>
    </citation>
    <scope>NUCLEOTIDE SEQUENCE [LARGE SCALE GENOMIC DNA]</scope>
</reference>
<keyword evidence="2" id="KW-0479">Metal-binding</keyword>
<dbReference type="InterPro" id="IPR036396">
    <property type="entry name" value="Cyt_P450_sf"/>
</dbReference>
<comment type="similarity">
    <text evidence="1">Belongs to the cytochrome P450 family.</text>
</comment>
<keyword evidence="6" id="KW-1185">Reference proteome</keyword>
<dbReference type="GO" id="GO:0016125">
    <property type="term" value="P:sterol metabolic process"/>
    <property type="evidence" value="ECO:0007669"/>
    <property type="project" value="TreeGrafter"/>
</dbReference>
<dbReference type="PANTHER" id="PTHR24286">
    <property type="entry name" value="CYTOCHROME P450 26"/>
    <property type="match status" value="1"/>
</dbReference>
<dbReference type="GO" id="GO:0016705">
    <property type="term" value="F:oxidoreductase activity, acting on paired donors, with incorporation or reduction of molecular oxygen"/>
    <property type="evidence" value="ECO:0007669"/>
    <property type="project" value="InterPro"/>
</dbReference>
<evidence type="ECO:0000256" key="4">
    <source>
        <dbReference type="SAM" id="SignalP"/>
    </source>
</evidence>
<evidence type="ECO:0000313" key="5">
    <source>
        <dbReference type="EMBL" id="CAI8618848.1"/>
    </source>
</evidence>
<evidence type="ECO:0000256" key="1">
    <source>
        <dbReference type="ARBA" id="ARBA00010617"/>
    </source>
</evidence>
<dbReference type="Proteomes" id="UP001157006">
    <property type="component" value="Chromosome 6"/>
</dbReference>
<dbReference type="EMBL" id="OX451741">
    <property type="protein sequence ID" value="CAI8618848.1"/>
    <property type="molecule type" value="Genomic_DNA"/>
</dbReference>
<gene>
    <name evidence="5" type="ORF">VFH_VI142920</name>
</gene>
<dbReference type="GO" id="GO:0005506">
    <property type="term" value="F:iron ion binding"/>
    <property type="evidence" value="ECO:0007669"/>
    <property type="project" value="InterPro"/>
</dbReference>
<feature type="signal peptide" evidence="4">
    <location>
        <begin position="1"/>
        <end position="18"/>
    </location>
</feature>
<accession>A0AAV1B9C6</accession>
<keyword evidence="3" id="KW-0408">Iron</keyword>
<dbReference type="AlphaFoldDB" id="A0AAV1B9C6"/>